<dbReference type="InterPro" id="IPR015421">
    <property type="entry name" value="PyrdxlP-dep_Trfase_major"/>
</dbReference>
<name>A0ABN3FP88_9PSEU</name>
<evidence type="ECO:0000256" key="3">
    <source>
        <dbReference type="ARBA" id="ARBA00022679"/>
    </source>
</evidence>
<dbReference type="InterPro" id="IPR004839">
    <property type="entry name" value="Aminotransferase_I/II_large"/>
</dbReference>
<dbReference type="InterPro" id="IPR015422">
    <property type="entry name" value="PyrdxlP-dep_Trfase_small"/>
</dbReference>
<evidence type="ECO:0000256" key="1">
    <source>
        <dbReference type="ARBA" id="ARBA00001933"/>
    </source>
</evidence>
<organism evidence="6 7">
    <name type="scientific">Saccharopolyspora halophila</name>
    <dbReference type="NCBI Taxonomy" id="405551"/>
    <lineage>
        <taxon>Bacteria</taxon>
        <taxon>Bacillati</taxon>
        <taxon>Actinomycetota</taxon>
        <taxon>Actinomycetes</taxon>
        <taxon>Pseudonocardiales</taxon>
        <taxon>Pseudonocardiaceae</taxon>
        <taxon>Saccharopolyspora</taxon>
    </lineage>
</organism>
<keyword evidence="2 6" id="KW-0032">Aminotransferase</keyword>
<gene>
    <name evidence="6" type="ORF">GCM10009854_07830</name>
</gene>
<dbReference type="Proteomes" id="UP001501218">
    <property type="component" value="Unassembled WGS sequence"/>
</dbReference>
<protein>
    <submittedName>
        <fullName evidence="6">PLP-dependent aminotransferase family protein</fullName>
    </submittedName>
</protein>
<evidence type="ECO:0000313" key="7">
    <source>
        <dbReference type="Proteomes" id="UP001501218"/>
    </source>
</evidence>
<dbReference type="Pfam" id="PF00155">
    <property type="entry name" value="Aminotran_1_2"/>
    <property type="match status" value="1"/>
</dbReference>
<keyword evidence="4" id="KW-0663">Pyridoxal phosphate</keyword>
<dbReference type="PANTHER" id="PTHR42790:SF19">
    <property type="entry name" value="KYNURENINE_ALPHA-AMINOADIPATE AMINOTRANSFERASE, MITOCHONDRIAL"/>
    <property type="match status" value="1"/>
</dbReference>
<dbReference type="Gene3D" id="3.90.1150.10">
    <property type="entry name" value="Aspartate Aminotransferase, domain 1"/>
    <property type="match status" value="1"/>
</dbReference>
<evidence type="ECO:0000313" key="6">
    <source>
        <dbReference type="EMBL" id="GAA2334587.1"/>
    </source>
</evidence>
<dbReference type="Gene3D" id="3.40.640.10">
    <property type="entry name" value="Type I PLP-dependent aspartate aminotransferase-like (Major domain)"/>
    <property type="match status" value="1"/>
</dbReference>
<dbReference type="RefSeq" id="WP_344126604.1">
    <property type="nucleotide sequence ID" value="NZ_BAAARA010000002.1"/>
</dbReference>
<dbReference type="GO" id="GO:0008483">
    <property type="term" value="F:transaminase activity"/>
    <property type="evidence" value="ECO:0007669"/>
    <property type="project" value="UniProtKB-KW"/>
</dbReference>
<keyword evidence="7" id="KW-1185">Reference proteome</keyword>
<evidence type="ECO:0000256" key="4">
    <source>
        <dbReference type="ARBA" id="ARBA00022898"/>
    </source>
</evidence>
<feature type="domain" description="Aminotransferase class I/classII large" evidence="5">
    <location>
        <begin position="67"/>
        <end position="412"/>
    </location>
</feature>
<keyword evidence="3" id="KW-0808">Transferase</keyword>
<dbReference type="InterPro" id="IPR015424">
    <property type="entry name" value="PyrdxlP-dep_Trfase"/>
</dbReference>
<comment type="cofactor">
    <cofactor evidence="1">
        <name>pyridoxal 5'-phosphate</name>
        <dbReference type="ChEBI" id="CHEBI:597326"/>
    </cofactor>
</comment>
<evidence type="ECO:0000259" key="5">
    <source>
        <dbReference type="Pfam" id="PF00155"/>
    </source>
</evidence>
<sequence>MSEHGNQPATPEQPAENSVRNLDAYRAAYAERTAGMTASEIRALFAVASRPEVVSLAGGMPNLAALPLDSIGGEVARLIAEDGQVALQYGSAHGVPELREQICDVMALEGITAHPDDVVVTAGSQMGLDMITRIFCDPGDVILAEGPSYVGALGSFGAYQAEIVHVAMDDDGLQPDALREAIAEVQQQGKRIKFLYTIPNFHNPGGITLAPERRPQILEICKEAGILVIEDNPYGLLGFDGKPYQALRSMDADNVVYLGSFSKTFASGLRVGWVLAPLAIREKLVLTAESATLCPPTLTQMIVSRYLSTHDWQGQIKIFQEQYRERRDAMMAALDQYMPEGCTWTKPDGGFFVWLTAPEGVDTKAMLPRAVTQRVAYVSGTGFYKNGFGSRQMRLSFCYPTTDRIREGVRRLANVLTEEMELVRTFGTVPQRSVPGPQAPSPDTA</sequence>
<dbReference type="PANTHER" id="PTHR42790">
    <property type="entry name" value="AMINOTRANSFERASE"/>
    <property type="match status" value="1"/>
</dbReference>
<dbReference type="InterPro" id="IPR050859">
    <property type="entry name" value="Class-I_PLP-dep_aminotransf"/>
</dbReference>
<dbReference type="CDD" id="cd00609">
    <property type="entry name" value="AAT_like"/>
    <property type="match status" value="1"/>
</dbReference>
<proteinExistence type="predicted"/>
<dbReference type="EMBL" id="BAAARA010000002">
    <property type="protein sequence ID" value="GAA2334587.1"/>
    <property type="molecule type" value="Genomic_DNA"/>
</dbReference>
<accession>A0ABN3FP88</accession>
<comment type="caution">
    <text evidence="6">The sequence shown here is derived from an EMBL/GenBank/DDBJ whole genome shotgun (WGS) entry which is preliminary data.</text>
</comment>
<evidence type="ECO:0000256" key="2">
    <source>
        <dbReference type="ARBA" id="ARBA00022576"/>
    </source>
</evidence>
<dbReference type="SUPFAM" id="SSF53383">
    <property type="entry name" value="PLP-dependent transferases"/>
    <property type="match status" value="1"/>
</dbReference>
<reference evidence="6 7" key="1">
    <citation type="journal article" date="2019" name="Int. J. Syst. Evol. Microbiol.">
        <title>The Global Catalogue of Microorganisms (GCM) 10K type strain sequencing project: providing services to taxonomists for standard genome sequencing and annotation.</title>
        <authorList>
            <consortium name="The Broad Institute Genomics Platform"/>
            <consortium name="The Broad Institute Genome Sequencing Center for Infectious Disease"/>
            <person name="Wu L."/>
            <person name="Ma J."/>
        </authorList>
    </citation>
    <scope>NUCLEOTIDE SEQUENCE [LARGE SCALE GENOMIC DNA]</scope>
    <source>
        <strain evidence="6 7">JCM 16221</strain>
    </source>
</reference>